<organism evidence="1 2">
    <name type="scientific">Selenomonas ruminantium</name>
    <dbReference type="NCBI Taxonomy" id="971"/>
    <lineage>
        <taxon>Bacteria</taxon>
        <taxon>Bacillati</taxon>
        <taxon>Bacillota</taxon>
        <taxon>Negativicutes</taxon>
        <taxon>Selenomonadales</taxon>
        <taxon>Selenomonadaceae</taxon>
        <taxon>Selenomonas</taxon>
    </lineage>
</organism>
<accession>A0A1I3ESF6</accession>
<dbReference type="EMBL" id="FOQK01000011">
    <property type="protein sequence ID" value="SFI01914.1"/>
    <property type="molecule type" value="Genomic_DNA"/>
</dbReference>
<evidence type="ECO:0000313" key="2">
    <source>
        <dbReference type="Proteomes" id="UP000183639"/>
    </source>
</evidence>
<protein>
    <submittedName>
        <fullName evidence="1">Phage late control gene D protein (GPD)</fullName>
    </submittedName>
</protein>
<dbReference type="Proteomes" id="UP000183639">
    <property type="component" value="Unassembled WGS sequence"/>
</dbReference>
<proteinExistence type="predicted"/>
<dbReference type="Pfam" id="PF05954">
    <property type="entry name" value="Phage_GPD"/>
    <property type="match status" value="1"/>
</dbReference>
<dbReference type="OrthoDB" id="95423at2"/>
<dbReference type="SUPFAM" id="SSF69279">
    <property type="entry name" value="Phage tail proteins"/>
    <property type="match status" value="1"/>
</dbReference>
<dbReference type="RefSeq" id="WP_075443474.1">
    <property type="nucleotide sequence ID" value="NZ_FOQK01000011.1"/>
</dbReference>
<sequence length="471" mass="52927">MKIIHQCLQVKGIKLKRLQEMSIHHRPNCHAFVKLAAEVDKEEMLRFMPQSAETLVTIAAAGVDGREKTLFCGYILRIHMEETAEYCLAKMLLADTSYLLDLQKERKSFQDLTQTYGAILRAACQQNGMDTKAEIRMNVPDKAIGEFVLQLDETDWQFARRMASRFGVPVFTDCAAEKPGLSIGLPTQAKEEKIPAWVETSRRYQEARWQLWQENSLVAGRQPIAEDFVSLRVETDNYLPLGTAVSWKGKSYRIAAVSGRLLDGMLHMRYRLAREKSLLAARQKNPTCAGMVLTGQVKDVRQDKVKVHFLEVDAAYEEAANKWFPYATTYSSSDGSGWYVMPSEGDYVRVFFPTQEEKDAFCISTINAAPPANTRNKTLRAPGGKELLLTDNSVHLITKHQDTFIDMSGSGIHIVTANKIKVTADKYVILEGNKIEMLAKDKISLKAGDVQLDILPKDIKLLAENVIMGGD</sequence>
<dbReference type="Gene3D" id="3.55.50.10">
    <property type="entry name" value="Baseplate protein-like domains"/>
    <property type="match status" value="1"/>
</dbReference>
<dbReference type="AlphaFoldDB" id="A0A1I3ESF6"/>
<reference evidence="1 2" key="1">
    <citation type="submission" date="2016-10" db="EMBL/GenBank/DDBJ databases">
        <authorList>
            <person name="de Groot N.N."/>
        </authorList>
    </citation>
    <scope>NUCLEOTIDE SEQUENCE [LARGE SCALE GENOMIC DNA]</scope>
    <source>
        <strain evidence="1 2">Z108</strain>
    </source>
</reference>
<gene>
    <name evidence="1" type="ORF">SAMN04487861_11182</name>
</gene>
<evidence type="ECO:0000313" key="1">
    <source>
        <dbReference type="EMBL" id="SFI01914.1"/>
    </source>
</evidence>
<name>A0A1I3ESF6_SELRU</name>